<dbReference type="RefSeq" id="WP_264880575.1">
    <property type="nucleotide sequence ID" value="NZ_JAPDOB010000001.1"/>
</dbReference>
<feature type="region of interest" description="Disordered" evidence="1">
    <location>
        <begin position="20"/>
        <end position="63"/>
    </location>
</feature>
<keyword evidence="2" id="KW-0732">Signal</keyword>
<feature type="signal peptide" evidence="2">
    <location>
        <begin position="1"/>
        <end position="23"/>
    </location>
</feature>
<evidence type="ECO:0008006" key="5">
    <source>
        <dbReference type="Google" id="ProtNLM"/>
    </source>
</evidence>
<accession>A0ABT3JC80</accession>
<dbReference type="Proteomes" id="UP001526246">
    <property type="component" value="Unassembled WGS sequence"/>
</dbReference>
<feature type="region of interest" description="Disordered" evidence="1">
    <location>
        <begin position="136"/>
        <end position="162"/>
    </location>
</feature>
<evidence type="ECO:0000256" key="1">
    <source>
        <dbReference type="SAM" id="MobiDB-lite"/>
    </source>
</evidence>
<feature type="compositionally biased region" description="Low complexity" evidence="1">
    <location>
        <begin position="25"/>
        <end position="39"/>
    </location>
</feature>
<comment type="caution">
    <text evidence="3">The sequence shown here is derived from an EMBL/GenBank/DDBJ whole genome shotgun (WGS) entry which is preliminary data.</text>
</comment>
<organism evidence="3 4">
    <name type="scientific">Sphingomonas arvum</name>
    <dbReference type="NCBI Taxonomy" id="2992113"/>
    <lineage>
        <taxon>Bacteria</taxon>
        <taxon>Pseudomonadati</taxon>
        <taxon>Pseudomonadota</taxon>
        <taxon>Alphaproteobacteria</taxon>
        <taxon>Sphingomonadales</taxon>
        <taxon>Sphingomonadaceae</taxon>
        <taxon>Sphingomonas</taxon>
    </lineage>
</organism>
<sequence length="162" mass="16034">MVRLLLPAAAALAACTAAPQNDAMTSPTSPSQAPASSAQEKSQRAGAAVAPSQEPVSAAANPLPARQVDAAAAAEGRRALSTAFVRVGPDGLLTVEKRGGQVLTLRAVVMGPDSYCGIPAGTAKGKYCGSYAEVAAARPGGAPPPAQPDLAAPNPAPTGERR</sequence>
<gene>
    <name evidence="3" type="ORF">OMW55_02550</name>
</gene>
<evidence type="ECO:0000256" key="2">
    <source>
        <dbReference type="SAM" id="SignalP"/>
    </source>
</evidence>
<proteinExistence type="predicted"/>
<reference evidence="3 4" key="1">
    <citation type="submission" date="2022-10" db="EMBL/GenBank/DDBJ databases">
        <title>Sphingomonas sp.</title>
        <authorList>
            <person name="Jin C."/>
        </authorList>
    </citation>
    <scope>NUCLEOTIDE SEQUENCE [LARGE SCALE GENOMIC DNA]</scope>
    <source>
        <strain evidence="3 4">BN140010</strain>
    </source>
</reference>
<protein>
    <recommendedName>
        <fullName evidence="5">Lipoprotein</fullName>
    </recommendedName>
</protein>
<dbReference type="EMBL" id="JAPDOB010000001">
    <property type="protein sequence ID" value="MCW3796687.1"/>
    <property type="molecule type" value="Genomic_DNA"/>
</dbReference>
<dbReference type="PROSITE" id="PS51257">
    <property type="entry name" value="PROKAR_LIPOPROTEIN"/>
    <property type="match status" value="1"/>
</dbReference>
<evidence type="ECO:0000313" key="4">
    <source>
        <dbReference type="Proteomes" id="UP001526246"/>
    </source>
</evidence>
<evidence type="ECO:0000313" key="3">
    <source>
        <dbReference type="EMBL" id="MCW3796687.1"/>
    </source>
</evidence>
<keyword evidence="4" id="KW-1185">Reference proteome</keyword>
<feature type="chain" id="PRO_5045367635" description="Lipoprotein" evidence="2">
    <location>
        <begin position="24"/>
        <end position="162"/>
    </location>
</feature>
<name>A0ABT3JC80_9SPHN</name>